<name>A0A1B3WDG4_9FIRM</name>
<evidence type="ECO:0000313" key="3">
    <source>
        <dbReference type="Proteomes" id="UP000094757"/>
    </source>
</evidence>
<reference evidence="3" key="1">
    <citation type="submission" date="2016-08" db="EMBL/GenBank/DDBJ databases">
        <authorList>
            <person name="Holder M.E."/>
            <person name="Ajami N.J."/>
            <person name="Petrosino J.F."/>
        </authorList>
    </citation>
    <scope>NUCLEOTIDE SEQUENCE [LARGE SCALE GENOMIC DNA]</scope>
    <source>
        <strain evidence="3">F0677</strain>
    </source>
</reference>
<dbReference type="Pfam" id="PF01476">
    <property type="entry name" value="LysM"/>
    <property type="match status" value="1"/>
</dbReference>
<dbReference type="CDD" id="cd00118">
    <property type="entry name" value="LysM"/>
    <property type="match status" value="1"/>
</dbReference>
<proteinExistence type="predicted"/>
<dbReference type="InterPro" id="IPR036779">
    <property type="entry name" value="LysM_dom_sf"/>
</dbReference>
<dbReference type="Gene3D" id="3.10.350.10">
    <property type="entry name" value="LysM domain"/>
    <property type="match status" value="1"/>
</dbReference>
<dbReference type="AlphaFoldDB" id="A0A1B3WDG4"/>
<dbReference type="EMBL" id="CP017037">
    <property type="protein sequence ID" value="AOH38953.1"/>
    <property type="molecule type" value="Genomic_DNA"/>
</dbReference>
<dbReference type="Proteomes" id="UP000094757">
    <property type="component" value="Chromosome"/>
</dbReference>
<gene>
    <name evidence="2" type="ORF">BCB69_02565</name>
</gene>
<dbReference type="STRING" id="39950.BCB69_02565"/>
<dbReference type="KEGG" id="dpn:BCB69_02565"/>
<dbReference type="RefSeq" id="WP_022513427.1">
    <property type="nucleotide sequence ID" value="NZ_CP017037.1"/>
</dbReference>
<accession>A0A1B3WDG4</accession>
<organism evidence="2 3">
    <name type="scientific">Dialister pneumosintes</name>
    <dbReference type="NCBI Taxonomy" id="39950"/>
    <lineage>
        <taxon>Bacteria</taxon>
        <taxon>Bacillati</taxon>
        <taxon>Bacillota</taxon>
        <taxon>Negativicutes</taxon>
        <taxon>Veillonellales</taxon>
        <taxon>Veillonellaceae</taxon>
        <taxon>Dialister</taxon>
    </lineage>
</organism>
<dbReference type="SMART" id="SM00257">
    <property type="entry name" value="LysM"/>
    <property type="match status" value="1"/>
</dbReference>
<dbReference type="PROSITE" id="PS51782">
    <property type="entry name" value="LYSM"/>
    <property type="match status" value="1"/>
</dbReference>
<sequence length="93" mass="10554">MKKRNRKILLTILCVILLAMFGYAVNADMISNEPLYTTVTVEYNDTLWTIAGRHISDDTDIRSYVFELEEVNNITNPAALVPGQTIRVPIINK</sequence>
<evidence type="ECO:0000259" key="1">
    <source>
        <dbReference type="PROSITE" id="PS51782"/>
    </source>
</evidence>
<evidence type="ECO:0000313" key="2">
    <source>
        <dbReference type="EMBL" id="AOH38953.1"/>
    </source>
</evidence>
<feature type="domain" description="LysM" evidence="1">
    <location>
        <begin position="37"/>
        <end position="88"/>
    </location>
</feature>
<dbReference type="InterPro" id="IPR018392">
    <property type="entry name" value="LysM"/>
</dbReference>
<protein>
    <recommendedName>
        <fullName evidence="1">LysM domain-containing protein</fullName>
    </recommendedName>
</protein>
<dbReference type="SUPFAM" id="SSF54106">
    <property type="entry name" value="LysM domain"/>
    <property type="match status" value="1"/>
</dbReference>